<evidence type="ECO:0000259" key="4">
    <source>
        <dbReference type="PROSITE" id="PS51206"/>
    </source>
</evidence>
<evidence type="ECO:0000313" key="5">
    <source>
        <dbReference type="EMBL" id="CAG6654480.1"/>
    </source>
</evidence>
<evidence type="ECO:0000256" key="1">
    <source>
        <dbReference type="ARBA" id="ARBA00022741"/>
    </source>
</evidence>
<proteinExistence type="predicted"/>
<feature type="compositionally biased region" description="Low complexity" evidence="3">
    <location>
        <begin position="242"/>
        <end position="251"/>
    </location>
</feature>
<name>A0A8D8RR08_9HEMI</name>
<dbReference type="Pfam" id="PF01057">
    <property type="entry name" value="Parvo_NS1"/>
    <property type="match status" value="1"/>
</dbReference>
<dbReference type="EMBL" id="HBUF01157028">
    <property type="protein sequence ID" value="CAG6649338.1"/>
    <property type="molecule type" value="Transcribed_RNA"/>
</dbReference>
<sequence length="533" mass="61925">MVCRFFQNVDTVHGDAAGARDGSDEFGYEEESRGVDESTADDEKINWRGRIRENVLDLFQRTMFKTNILHCIYRFYNSDRMESDVHRRIQEIPSSFPHTNLFIIASHGDHLHVLHDCSWTGSTCRCACVKNFERLFGAYAYRAKRWVIRKFKWNAERAVNTLFYLAKGRRQIEHCQFGRFLVRPGDRPSHKSRYSALFDWLQNRQKGLVAGDHFPVDNNLLEEFGIGRSCRPSTSSDHDAHGTQTGGNQHQGRVKGSQEKHRGQRILRWFRTFPTAPVNSILQTRHWAESEFGMIHRGDKLLATVLNNYALEICDMSMTDLFQRYSSLEFNNLIFAAPMGNVEDTYYDIEESVRVLEELLLFQFDNDVEIVQVFLADLVDVLDKKRQKLNTFFVLGASNAGKNFFFDCVIHYFLNFGMIGNFSKYVGFPLQDCVSRRILLWNEPNAEASAFETLKMLLGGDQCVVRVKFQSDVTVGRTPVIVLSNTDIFPKTDAFRNRIIRYEWQKAPYLAEKLKRPHPLGFYKLILKYNLFK</sequence>
<evidence type="ECO:0000256" key="2">
    <source>
        <dbReference type="ARBA" id="ARBA00022840"/>
    </source>
</evidence>
<protein>
    <submittedName>
        <fullName evidence="5">Non-capsid protein NS-1</fullName>
    </submittedName>
</protein>
<dbReference type="EMBL" id="HBUF01177969">
    <property type="protein sequence ID" value="CAG6654480.1"/>
    <property type="molecule type" value="Transcribed_RNA"/>
</dbReference>
<accession>A0A8D8RR08</accession>
<keyword evidence="1" id="KW-0547">Nucleotide-binding</keyword>
<feature type="region of interest" description="Disordered" evidence="3">
    <location>
        <begin position="230"/>
        <end position="259"/>
    </location>
</feature>
<dbReference type="PROSITE" id="PS51206">
    <property type="entry name" value="SF3_HELICASE_1"/>
    <property type="match status" value="1"/>
</dbReference>
<dbReference type="Gene3D" id="3.40.50.300">
    <property type="entry name" value="P-loop containing nucleotide triphosphate hydrolases"/>
    <property type="match status" value="1"/>
</dbReference>
<dbReference type="AlphaFoldDB" id="A0A8D8RR08"/>
<dbReference type="SUPFAM" id="SSF52540">
    <property type="entry name" value="P-loop containing nucleoside triphosphate hydrolases"/>
    <property type="match status" value="1"/>
</dbReference>
<feature type="region of interest" description="Disordered" evidence="3">
    <location>
        <begin position="16"/>
        <end position="39"/>
    </location>
</feature>
<dbReference type="EMBL" id="HBUF01340481">
    <property type="protein sequence ID" value="CAG6702402.1"/>
    <property type="molecule type" value="Transcribed_RNA"/>
</dbReference>
<dbReference type="InterPro" id="IPR014015">
    <property type="entry name" value="Helicase_SF3_DNA-vir"/>
</dbReference>
<organism evidence="5">
    <name type="scientific">Cacopsylla melanoneura</name>
    <dbReference type="NCBI Taxonomy" id="428564"/>
    <lineage>
        <taxon>Eukaryota</taxon>
        <taxon>Metazoa</taxon>
        <taxon>Ecdysozoa</taxon>
        <taxon>Arthropoda</taxon>
        <taxon>Hexapoda</taxon>
        <taxon>Insecta</taxon>
        <taxon>Pterygota</taxon>
        <taxon>Neoptera</taxon>
        <taxon>Paraneoptera</taxon>
        <taxon>Hemiptera</taxon>
        <taxon>Sternorrhyncha</taxon>
        <taxon>Psylloidea</taxon>
        <taxon>Psyllidae</taxon>
        <taxon>Psyllinae</taxon>
        <taxon>Cacopsylla</taxon>
    </lineage>
</organism>
<evidence type="ECO:0000256" key="3">
    <source>
        <dbReference type="SAM" id="MobiDB-lite"/>
    </source>
</evidence>
<dbReference type="InterPro" id="IPR001257">
    <property type="entry name" value="Parvovirus_NS1_helicase"/>
</dbReference>
<dbReference type="InterPro" id="IPR027417">
    <property type="entry name" value="P-loop_NTPase"/>
</dbReference>
<feature type="compositionally biased region" description="Basic and acidic residues" evidence="3">
    <location>
        <begin position="30"/>
        <end position="39"/>
    </location>
</feature>
<dbReference type="EMBL" id="HBUF01340483">
    <property type="protein sequence ID" value="CAG6702408.1"/>
    <property type="molecule type" value="Transcribed_RNA"/>
</dbReference>
<dbReference type="EMBL" id="HBUF01177971">
    <property type="protein sequence ID" value="CAG6654484.1"/>
    <property type="molecule type" value="Transcribed_RNA"/>
</dbReference>
<dbReference type="GO" id="GO:0019079">
    <property type="term" value="P:viral genome replication"/>
    <property type="evidence" value="ECO:0007669"/>
    <property type="project" value="InterPro"/>
</dbReference>
<dbReference type="GO" id="GO:0005524">
    <property type="term" value="F:ATP binding"/>
    <property type="evidence" value="ECO:0007669"/>
    <property type="project" value="UniProtKB-KW"/>
</dbReference>
<keyword evidence="2" id="KW-0067">ATP-binding</keyword>
<dbReference type="EMBL" id="HBUF01340482">
    <property type="protein sequence ID" value="CAG6702405.1"/>
    <property type="molecule type" value="Transcribed_RNA"/>
</dbReference>
<feature type="domain" description="SF3 helicase" evidence="4">
    <location>
        <begin position="366"/>
        <end position="527"/>
    </location>
</feature>
<reference evidence="5" key="1">
    <citation type="submission" date="2021-05" db="EMBL/GenBank/DDBJ databases">
        <authorList>
            <person name="Alioto T."/>
            <person name="Alioto T."/>
            <person name="Gomez Garrido J."/>
        </authorList>
    </citation>
    <scope>NUCLEOTIDE SEQUENCE</scope>
</reference>